<evidence type="ECO:0000313" key="4">
    <source>
        <dbReference type="Proteomes" id="UP001147746"/>
    </source>
</evidence>
<dbReference type="GO" id="GO:0006303">
    <property type="term" value="P:double-strand break repair via nonhomologous end joining"/>
    <property type="evidence" value="ECO:0007669"/>
    <property type="project" value="TreeGrafter"/>
</dbReference>
<dbReference type="GO" id="GO:0003910">
    <property type="term" value="F:DNA ligase (ATP) activity"/>
    <property type="evidence" value="ECO:0007669"/>
    <property type="project" value="InterPro"/>
</dbReference>
<name>A0A9W9Q2I6_9EURO</name>
<dbReference type="PROSITE" id="PS50160">
    <property type="entry name" value="DNA_LIGASE_A3"/>
    <property type="match status" value="1"/>
</dbReference>
<gene>
    <name evidence="3" type="ORF">N7476_001985</name>
</gene>
<feature type="domain" description="ATP-dependent DNA ligase family profile" evidence="2">
    <location>
        <begin position="1"/>
        <end position="60"/>
    </location>
</feature>
<dbReference type="AlphaFoldDB" id="A0A9W9Q2I6"/>
<reference evidence="3" key="2">
    <citation type="journal article" date="2023" name="IMA Fungus">
        <title>Comparative genomic study of the Penicillium genus elucidates a diverse pangenome and 15 lateral gene transfer events.</title>
        <authorList>
            <person name="Petersen C."/>
            <person name="Sorensen T."/>
            <person name="Nielsen M.R."/>
            <person name="Sondergaard T.E."/>
            <person name="Sorensen J.L."/>
            <person name="Fitzpatrick D.A."/>
            <person name="Frisvad J.C."/>
            <person name="Nielsen K.L."/>
        </authorList>
    </citation>
    <scope>NUCLEOTIDE SEQUENCE</scope>
    <source>
        <strain evidence="3">IBT 21472</strain>
    </source>
</reference>
<proteinExistence type="predicted"/>
<dbReference type="InterPro" id="IPR029710">
    <property type="entry name" value="LIG4"/>
</dbReference>
<dbReference type="GO" id="GO:0005524">
    <property type="term" value="F:ATP binding"/>
    <property type="evidence" value="ECO:0007669"/>
    <property type="project" value="InterPro"/>
</dbReference>
<dbReference type="GO" id="GO:0006297">
    <property type="term" value="P:nucleotide-excision repair, DNA gap filling"/>
    <property type="evidence" value="ECO:0007669"/>
    <property type="project" value="TreeGrafter"/>
</dbReference>
<keyword evidence="4" id="KW-1185">Reference proteome</keyword>
<accession>A0A9W9Q2I6</accession>
<protein>
    <submittedName>
        <fullName evidence="3">Nucleic acid-binding OB-fold</fullName>
    </submittedName>
</protein>
<dbReference type="InterPro" id="IPR012310">
    <property type="entry name" value="DNA_ligase_ATP-dep_cent"/>
</dbReference>
<organism evidence="3 4">
    <name type="scientific">Penicillium atrosanguineum</name>
    <dbReference type="NCBI Taxonomy" id="1132637"/>
    <lineage>
        <taxon>Eukaryota</taxon>
        <taxon>Fungi</taxon>
        <taxon>Dikarya</taxon>
        <taxon>Ascomycota</taxon>
        <taxon>Pezizomycotina</taxon>
        <taxon>Eurotiomycetes</taxon>
        <taxon>Eurotiomycetidae</taxon>
        <taxon>Eurotiales</taxon>
        <taxon>Aspergillaceae</taxon>
        <taxon>Penicillium</taxon>
    </lineage>
</organism>
<feature type="region of interest" description="Disordered" evidence="1">
    <location>
        <begin position="211"/>
        <end position="253"/>
    </location>
</feature>
<comment type="caution">
    <text evidence="3">The sequence shown here is derived from an EMBL/GenBank/DDBJ whole genome shotgun (WGS) entry which is preliminary data.</text>
</comment>
<evidence type="ECO:0000256" key="1">
    <source>
        <dbReference type="SAM" id="MobiDB-lite"/>
    </source>
</evidence>
<feature type="region of interest" description="Disordered" evidence="1">
    <location>
        <begin position="283"/>
        <end position="328"/>
    </location>
</feature>
<dbReference type="PANTHER" id="PTHR45997:SF2">
    <property type="entry name" value="ATP DEPENDENT DNA LIGASE DOMAIN PROTEIN (AFU_ORTHOLOGUE AFUA_5G02430)"/>
    <property type="match status" value="1"/>
</dbReference>
<dbReference type="Gene3D" id="2.40.50.140">
    <property type="entry name" value="Nucleic acid-binding proteins"/>
    <property type="match status" value="1"/>
</dbReference>
<sequence>MYSTGVEKTFGRWIKLKKDYIPGLGDTVDFALIGGFYDAHDAAAPSNKVRWTHLLVGCLLNKENSEFSKTVPRFKVVDVVNHHCMHRDILQYFNQVGEFYACDPEEFEGFDVEYGHSSLPRASSLFKKPFVVEMMGSGFEKPSNARYFTLRFPRILKVHTDRTFQDAVSHRELQLLAENARSISEDDLSQEREEWCKRLKVGNGLNQYIAQRSHSPSSRSSSVKSDADSQATELSDTSHDKDVPDSRQDREHSQKALLNTAHGSMHSSNDVPAVYVDEIAFPEEPRSSKSDGVLAENQNLSSRQAPSQTGANTLVQPPIKHGKRPPGNMWMKARPPLLSDSQTPSVVSIHPEQIEEPDPIAPSSNENNNPRSPLMTVPVYMSGVASNLPPKQESPGLHKFFQAVGSIEARSSLQQSNPEAVSNSIAFGIVLVNPRETSLGQEIYQTAQALQGFRARECYPPLGRIFFLDSHIVKQLVQPKDLRFCLRATWVDLGKKYYYACLRWDSGPDSSSKETPQLETHYKRCRPELTPPVSVSFAQTEILAMGEYESINPLLCFDD</sequence>
<dbReference type="PANTHER" id="PTHR45997">
    <property type="entry name" value="DNA LIGASE 4"/>
    <property type="match status" value="1"/>
</dbReference>
<dbReference type="GO" id="GO:0032807">
    <property type="term" value="C:DNA ligase IV complex"/>
    <property type="evidence" value="ECO:0007669"/>
    <property type="project" value="TreeGrafter"/>
</dbReference>
<dbReference type="GO" id="GO:0003677">
    <property type="term" value="F:DNA binding"/>
    <property type="evidence" value="ECO:0007669"/>
    <property type="project" value="InterPro"/>
</dbReference>
<dbReference type="GO" id="GO:0006310">
    <property type="term" value="P:DNA recombination"/>
    <property type="evidence" value="ECO:0007669"/>
    <property type="project" value="InterPro"/>
</dbReference>
<feature type="compositionally biased region" description="Basic and acidic residues" evidence="1">
    <location>
        <begin position="236"/>
        <end position="253"/>
    </location>
</feature>
<dbReference type="EMBL" id="JAPZBO010000002">
    <property type="protein sequence ID" value="KAJ5323385.1"/>
    <property type="molecule type" value="Genomic_DNA"/>
</dbReference>
<evidence type="ECO:0000313" key="3">
    <source>
        <dbReference type="EMBL" id="KAJ5323385.1"/>
    </source>
</evidence>
<evidence type="ECO:0000259" key="2">
    <source>
        <dbReference type="PROSITE" id="PS50160"/>
    </source>
</evidence>
<feature type="compositionally biased region" description="Polar residues" evidence="1">
    <location>
        <begin position="296"/>
        <end position="315"/>
    </location>
</feature>
<dbReference type="InterPro" id="IPR012340">
    <property type="entry name" value="NA-bd_OB-fold"/>
</dbReference>
<reference evidence="3" key="1">
    <citation type="submission" date="2022-12" db="EMBL/GenBank/DDBJ databases">
        <authorList>
            <person name="Petersen C."/>
        </authorList>
    </citation>
    <scope>NUCLEOTIDE SEQUENCE</scope>
    <source>
        <strain evidence="3">IBT 21472</strain>
    </source>
</reference>
<feature type="compositionally biased region" description="Low complexity" evidence="1">
    <location>
        <begin position="213"/>
        <end position="224"/>
    </location>
</feature>
<dbReference type="Proteomes" id="UP001147746">
    <property type="component" value="Unassembled WGS sequence"/>
</dbReference>